<evidence type="ECO:0000313" key="4">
    <source>
        <dbReference type="Proteomes" id="UP000287972"/>
    </source>
</evidence>
<evidence type="ECO:0000313" key="3">
    <source>
        <dbReference type="EMBL" id="RSL40075.1"/>
    </source>
</evidence>
<feature type="domain" description="HNH nuclease" evidence="2">
    <location>
        <begin position="206"/>
        <end position="283"/>
    </location>
</feature>
<keyword evidence="4" id="KW-1185">Reference proteome</keyword>
<comment type="caution">
    <text evidence="3">The sequence shown here is derived from an EMBL/GenBank/DDBJ whole genome shotgun (WGS) entry which is preliminary data.</text>
</comment>
<dbReference type="Proteomes" id="UP000287972">
    <property type="component" value="Unassembled WGS sequence"/>
</dbReference>
<name>A0A428NGY6_9HYPO</name>
<dbReference type="EMBL" id="NKCL01001371">
    <property type="protein sequence ID" value="RSL40075.1"/>
    <property type="molecule type" value="Genomic_DNA"/>
</dbReference>
<accession>A0A428NGY6</accession>
<dbReference type="Pfam" id="PF13391">
    <property type="entry name" value="HNH_2"/>
    <property type="match status" value="1"/>
</dbReference>
<organism evidence="3 4">
    <name type="scientific">Fusarium floridanum</name>
    <dbReference type="NCBI Taxonomy" id="1325733"/>
    <lineage>
        <taxon>Eukaryota</taxon>
        <taxon>Fungi</taxon>
        <taxon>Dikarya</taxon>
        <taxon>Ascomycota</taxon>
        <taxon>Pezizomycotina</taxon>
        <taxon>Sordariomycetes</taxon>
        <taxon>Hypocreomycetidae</taxon>
        <taxon>Hypocreales</taxon>
        <taxon>Nectriaceae</taxon>
        <taxon>Fusarium</taxon>
        <taxon>Fusarium solani species complex</taxon>
    </lineage>
</organism>
<evidence type="ECO:0000259" key="2">
    <source>
        <dbReference type="Pfam" id="PF13391"/>
    </source>
</evidence>
<evidence type="ECO:0000256" key="1">
    <source>
        <dbReference type="SAM" id="MobiDB-lite"/>
    </source>
</evidence>
<sequence length="389" mass="44026">MGPHRRHRTSLEGDIDLSESTWRPLNPVERGKAKAAFYDIVNHFDGSSNPTTEKPYSRTKLVRLTYEYSLSDDPRCPFLQEFLRFVNISIDDSINFDDKATVDEIRSGLNSFADFLLNNFFLPLKASAIKTPQPSPAGSSQAPSRHSALESRERVASLRRDCLIRDRHRCVISRNFDLIEADRRYENSGDDFALDDEGQLLIDQDPDSFAELEVAHILPHSLNTTTANPELNKSKAIALEILDMFDNGIVYLIGGPDIDRPLNALTLRIDLHRQFGSFKISFEAMPEPMHGPHTYQIDSTQRRGLRKTMFPVTRQLHLTPERTIEPPHPRLLAVHRAICLILQLSAAGNYIDRILRDMDDGVVEADGSTHLASLVRLKLDGWWDGTVMG</sequence>
<protein>
    <recommendedName>
        <fullName evidence="2">HNH nuclease domain-containing protein</fullName>
    </recommendedName>
</protein>
<dbReference type="InterPro" id="IPR003615">
    <property type="entry name" value="HNH_nuc"/>
</dbReference>
<dbReference type="AlphaFoldDB" id="A0A428NGY6"/>
<reference evidence="3 4" key="1">
    <citation type="submission" date="2017-06" db="EMBL/GenBank/DDBJ databases">
        <title>Comparative genomic analysis of Ambrosia Fusariam Clade fungi.</title>
        <authorList>
            <person name="Stajich J.E."/>
            <person name="Carrillo J."/>
            <person name="Kijimoto T."/>
            <person name="Eskalen A."/>
            <person name="O'Donnell K."/>
            <person name="Kasson M."/>
        </authorList>
    </citation>
    <scope>NUCLEOTIDE SEQUENCE [LARGE SCALE GENOMIC DNA]</scope>
    <source>
        <strain evidence="3 4">NRRL62606</strain>
    </source>
</reference>
<proteinExistence type="predicted"/>
<gene>
    <name evidence="3" type="ORF">CEP51_016740</name>
</gene>
<feature type="region of interest" description="Disordered" evidence="1">
    <location>
        <begin position="132"/>
        <end position="151"/>
    </location>
</feature>